<dbReference type="Pfam" id="PF00395">
    <property type="entry name" value="SLH"/>
    <property type="match status" value="3"/>
</dbReference>
<organism evidence="3 4">
    <name type="scientific">Paenibacillus oceani</name>
    <dbReference type="NCBI Taxonomy" id="2772510"/>
    <lineage>
        <taxon>Bacteria</taxon>
        <taxon>Bacillati</taxon>
        <taxon>Bacillota</taxon>
        <taxon>Bacilli</taxon>
        <taxon>Bacillales</taxon>
        <taxon>Paenibacillaceae</taxon>
        <taxon>Paenibacillus</taxon>
    </lineage>
</organism>
<dbReference type="PANTHER" id="PTHR43308:SF5">
    <property type="entry name" value="S-LAYER PROTEIN _ PEPTIDOGLYCAN ENDO-BETA-N-ACETYLGLUCOSAMINIDASE"/>
    <property type="match status" value="1"/>
</dbReference>
<accession>A0A927C502</accession>
<protein>
    <submittedName>
        <fullName evidence="3">S-layer homology domain-containing protein</fullName>
    </submittedName>
</protein>
<feature type="domain" description="SLH" evidence="2">
    <location>
        <begin position="1324"/>
        <end position="1384"/>
    </location>
</feature>
<dbReference type="PANTHER" id="PTHR43308">
    <property type="entry name" value="OUTER MEMBRANE PROTEIN ALPHA-RELATED"/>
    <property type="match status" value="1"/>
</dbReference>
<keyword evidence="4" id="KW-1185">Reference proteome</keyword>
<feature type="domain" description="SLH" evidence="2">
    <location>
        <begin position="1454"/>
        <end position="1515"/>
    </location>
</feature>
<gene>
    <name evidence="3" type="ORF">IDH45_05605</name>
</gene>
<reference evidence="3" key="1">
    <citation type="submission" date="2020-09" db="EMBL/GenBank/DDBJ databases">
        <title>A novel bacterium of genus Paenibacillus, isolated from South China Sea.</title>
        <authorList>
            <person name="Huang H."/>
            <person name="Mo K."/>
            <person name="Hu Y."/>
        </authorList>
    </citation>
    <scope>NUCLEOTIDE SEQUENCE</scope>
    <source>
        <strain evidence="3">IB182363</strain>
    </source>
</reference>
<feature type="domain" description="SLH" evidence="2">
    <location>
        <begin position="1385"/>
        <end position="1448"/>
    </location>
</feature>
<dbReference type="InterPro" id="IPR001119">
    <property type="entry name" value="SLH_dom"/>
</dbReference>
<comment type="caution">
    <text evidence="3">The sequence shown here is derived from an EMBL/GenBank/DDBJ whole genome shotgun (WGS) entry which is preliminary data.</text>
</comment>
<feature type="compositionally biased region" description="Gly residues" evidence="1">
    <location>
        <begin position="1080"/>
        <end position="1090"/>
    </location>
</feature>
<dbReference type="RefSeq" id="WP_190925518.1">
    <property type="nucleotide sequence ID" value="NZ_JACXJA010000006.1"/>
</dbReference>
<dbReference type="EMBL" id="JACXJA010000006">
    <property type="protein sequence ID" value="MBD2861463.1"/>
    <property type="molecule type" value="Genomic_DNA"/>
</dbReference>
<proteinExistence type="predicted"/>
<dbReference type="PROSITE" id="PS51272">
    <property type="entry name" value="SLH"/>
    <property type="match status" value="3"/>
</dbReference>
<evidence type="ECO:0000256" key="1">
    <source>
        <dbReference type="SAM" id="MobiDB-lite"/>
    </source>
</evidence>
<dbReference type="Gene3D" id="2.130.10.10">
    <property type="entry name" value="YVTN repeat-like/Quinoprotein amine dehydrogenase"/>
    <property type="match status" value="1"/>
</dbReference>
<dbReference type="InterPro" id="IPR015943">
    <property type="entry name" value="WD40/YVTN_repeat-like_dom_sf"/>
</dbReference>
<sequence>MRTHSYFERSVKRKCSVLLVICYLLSVFTVPLWSTAVYADGSTGGSSTGTSLDFQDEITGWLPSADGKYIYAISKPNNRFYSIDTTVLSVVYSFDIGLAPSDISYDNGKVYVALEGSNIIAAVDTNAGTVTGEVYEYNLSHSPAALETVNGKIYYASPDTPELRVVDMVTAHDEAFAISGWTGPAVDLALDKTGKTLYIGTSSDITKVDLERSETTATGAWNLGNSNSKLIIDDLLVYFGQLKFAESDLLVYGGFDSNVVHANSAHVFSNNFIYNTFSGKIAATFPSIAGQVCIIQGSVFIYYTDEQKLIKYTSVDFLLQEVVADQVPQHPVPNLKFYDVDSREGFIMGSVSWVFPEDIYYVTNYVIYYTDDQGVKIGKALAELDKYTAMYNIINRTVIPDGATRIAVYTKNALGESAVAASVPINDSALSSQLYIMGISLTDTNPMRGKTDFVLSWHENEPNPAHSVMELYPADIHGIVIGSKIADVPLNKSMEVQKFSLGELPEGAALLQIKYKRKNGAYDEDVSWGKPRYLLVADNILSENVSGQIGGSGTPERIPLNGPITFVDEDLDSSEIGGRLQWFELWVNSNASKYVVYFLNENDERIKPILEVNRIYPGGLTDFTASINYDTPVPDGAIKLGIFAKNDQGESATGEVKPLWDSPFAKADRIWFTDTNPTGGLISPKLSWVPSYDETSIAGYEVLFLDMNMEKIESTKKFYKSKEYKYFYEMAIPYGDIPSLTRFMTIVSVNLYEEQSWIDMNGNFMAPISDNNSADSIRSNDTNRNITTPYVTFLDLDGDLGEIGGRLYVSPGTNNYSHNAYFLDENYNKIQNIVTAKSFGRYYTPVAHIPMDTQIPANAKYIGVYTWDGTFESEPYTMPITGTDRAYSAMLNDSQITVINNPQGTEDTITITGLIPGDEIKVYCDRTVPYPIASVLAFQNAVTIPVKQLGVTEGSIFFTVSNQLYVESDRLEKTYAAEPVNLIRTPALTADQISVVNNRAGTDDEVTVTGVVYDDIVKVYRDGTVSEPIASKSAEGTSVELTIPQLGTGSGSVFVTVTRSGHLESLRTEKAYAAEQSGSSPGGGSPGGPMGSPATADNSKVDKGSYTPQTKTETIGGKVYTVAELDGAKLAEVFKQAQSGHSNKAVIDLKQSADAKVVVPVDALASAASGAENAVLSIAYKNVSYDLPVQLFDVQALAKQLGVDPKDVRLTITVENVGELLAKELETKAKQAGVTLLTPPVEFSIAISTKDGSKQQTIDDFGSTFVSRTFTLGQPVNGSEATAVRIDPVTNEFHFVPAVFTVTNGQTEVRMMRQGNSLYSVVQTPKMTFADLEGHWAQTDIELLASKLIVKGAAAGQYVPDQQITRAEFAALLVRSLGITEPLRGESTFEDVQRSDWFSGAVAAAVNKGLVTGVEPDRFAPNEPVTREQMALMISRALKMTGQPESVSANTDPISPFSDREKVSSWAQAAVTDVLRAGLMNGVGENTFAPADSASRAQVAVMVKRMLQYVGFMNK</sequence>
<name>A0A927C502_9BACL</name>
<evidence type="ECO:0000259" key="2">
    <source>
        <dbReference type="PROSITE" id="PS51272"/>
    </source>
</evidence>
<dbReference type="SUPFAM" id="SSF63825">
    <property type="entry name" value="YWTD domain"/>
    <property type="match status" value="1"/>
</dbReference>
<dbReference type="InterPro" id="IPR051465">
    <property type="entry name" value="Cell_Envelope_Struct_Comp"/>
</dbReference>
<dbReference type="Proteomes" id="UP000639396">
    <property type="component" value="Unassembled WGS sequence"/>
</dbReference>
<feature type="region of interest" description="Disordered" evidence="1">
    <location>
        <begin position="1071"/>
        <end position="1110"/>
    </location>
</feature>
<evidence type="ECO:0000313" key="3">
    <source>
        <dbReference type="EMBL" id="MBD2861463.1"/>
    </source>
</evidence>
<evidence type="ECO:0000313" key="4">
    <source>
        <dbReference type="Proteomes" id="UP000639396"/>
    </source>
</evidence>